<evidence type="ECO:0000256" key="1">
    <source>
        <dbReference type="ARBA" id="ARBA00004651"/>
    </source>
</evidence>
<feature type="transmembrane region" description="Helical" evidence="7">
    <location>
        <begin position="51"/>
        <end position="70"/>
    </location>
</feature>
<evidence type="ECO:0000256" key="3">
    <source>
        <dbReference type="ARBA" id="ARBA00022475"/>
    </source>
</evidence>
<organism evidence="8 9">
    <name type="scientific">Legionella antarctica</name>
    <dbReference type="NCBI Taxonomy" id="2708020"/>
    <lineage>
        <taxon>Bacteria</taxon>
        <taxon>Pseudomonadati</taxon>
        <taxon>Pseudomonadota</taxon>
        <taxon>Gammaproteobacteria</taxon>
        <taxon>Legionellales</taxon>
        <taxon>Legionellaceae</taxon>
        <taxon>Legionella</taxon>
    </lineage>
</organism>
<dbReference type="GO" id="GO:0005886">
    <property type="term" value="C:plasma membrane"/>
    <property type="evidence" value="ECO:0007669"/>
    <property type="project" value="UniProtKB-SubCell"/>
</dbReference>
<dbReference type="NCBIfam" id="TIGR01402">
    <property type="entry name" value="fliQ"/>
    <property type="match status" value="1"/>
</dbReference>
<keyword evidence="7" id="KW-0975">Bacterial flagellum</keyword>
<dbReference type="AlphaFoldDB" id="A0A6F8T5Y1"/>
<dbReference type="EMBL" id="AP022839">
    <property type="protein sequence ID" value="BCA95861.1"/>
    <property type="molecule type" value="Genomic_DNA"/>
</dbReference>
<dbReference type="GO" id="GO:0044780">
    <property type="term" value="P:bacterial-type flagellum assembly"/>
    <property type="evidence" value="ECO:0007669"/>
    <property type="project" value="InterPro"/>
</dbReference>
<dbReference type="PANTHER" id="PTHR34040">
    <property type="entry name" value="FLAGELLAR BIOSYNTHETIC PROTEIN FLIQ"/>
    <property type="match status" value="1"/>
</dbReference>
<keyword evidence="4 7" id="KW-0812">Transmembrane</keyword>
<gene>
    <name evidence="7 8" type="primary">fliQ</name>
    <name evidence="8" type="ORF">TUM19329_22220</name>
</gene>
<evidence type="ECO:0000313" key="8">
    <source>
        <dbReference type="EMBL" id="BCA95861.1"/>
    </source>
</evidence>
<dbReference type="KEGG" id="lant:TUM19329_22220"/>
<keyword evidence="9" id="KW-1185">Reference proteome</keyword>
<dbReference type="PIRSF" id="PIRSF004669">
    <property type="entry name" value="FliQ"/>
    <property type="match status" value="1"/>
</dbReference>
<evidence type="ECO:0000256" key="5">
    <source>
        <dbReference type="ARBA" id="ARBA00022989"/>
    </source>
</evidence>
<name>A0A6F8T5Y1_9GAMM</name>
<dbReference type="Proteomes" id="UP000502894">
    <property type="component" value="Chromosome"/>
</dbReference>
<evidence type="ECO:0000256" key="2">
    <source>
        <dbReference type="ARBA" id="ARBA00006156"/>
    </source>
</evidence>
<evidence type="ECO:0000256" key="4">
    <source>
        <dbReference type="ARBA" id="ARBA00022692"/>
    </source>
</evidence>
<dbReference type="PANTHER" id="PTHR34040:SF8">
    <property type="entry name" value="FLAGELLAR BIOSYNTHETIC PROTEIN FLIQ"/>
    <property type="match status" value="1"/>
</dbReference>
<dbReference type="GO" id="GO:0009425">
    <property type="term" value="C:bacterial-type flagellum basal body"/>
    <property type="evidence" value="ECO:0007669"/>
    <property type="project" value="UniProtKB-SubCell"/>
</dbReference>
<comment type="subcellular location">
    <subcellularLocation>
        <location evidence="1 7">Cell membrane</location>
        <topology evidence="1">Multi-pass membrane protein</topology>
    </subcellularLocation>
    <subcellularLocation>
        <location evidence="7">Bacterial flagellum basal body</location>
    </subcellularLocation>
</comment>
<dbReference type="PRINTS" id="PR00952">
    <property type="entry name" value="TYPE3IMQPROT"/>
</dbReference>
<dbReference type="InterPro" id="IPR002191">
    <property type="entry name" value="Bac_export_3"/>
</dbReference>
<keyword evidence="8" id="KW-0966">Cell projection</keyword>
<dbReference type="Pfam" id="PF01313">
    <property type="entry name" value="Bac_export_3"/>
    <property type="match status" value="1"/>
</dbReference>
<keyword evidence="8" id="KW-0282">Flagellum</keyword>
<evidence type="ECO:0000256" key="7">
    <source>
        <dbReference type="RuleBase" id="RU364090"/>
    </source>
</evidence>
<feature type="transmembrane region" description="Helical" evidence="7">
    <location>
        <begin position="16"/>
        <end position="39"/>
    </location>
</feature>
<dbReference type="RefSeq" id="WP_173237349.1">
    <property type="nucleotide sequence ID" value="NZ_AP022839.1"/>
</dbReference>
<keyword evidence="5 7" id="KW-1133">Transmembrane helix</keyword>
<comment type="function">
    <text evidence="7">Role in flagellar biosynthesis.</text>
</comment>
<comment type="similarity">
    <text evidence="2 7">Belongs to the FliQ/MopD/SpaQ family.</text>
</comment>
<evidence type="ECO:0000256" key="6">
    <source>
        <dbReference type="ARBA" id="ARBA00023136"/>
    </source>
</evidence>
<reference evidence="8" key="1">
    <citation type="journal article" date="2020" name="Microbiol. Resour. Announc.">
        <title>Complete Genome Sequence of Novel Psychrotolerant Legionella Strain TUM19329, Isolated from Antarctic Lake Sediment.</title>
        <authorList>
            <person name="Shimada S."/>
            <person name="Nakai R."/>
            <person name="Aoki K."/>
            <person name="Shimoeda N."/>
            <person name="Ohno G."/>
            <person name="Miyazaki Y."/>
            <person name="Kudoh S."/>
            <person name="Imura S."/>
            <person name="Watanabe K."/>
            <person name="Ishii Y."/>
            <person name="Tateda K."/>
        </authorList>
    </citation>
    <scope>NUCLEOTIDE SEQUENCE [LARGE SCALE GENOMIC DNA]</scope>
    <source>
        <strain evidence="8">TUM19329</strain>
    </source>
</reference>
<sequence>MTPDSIGSLFGGSVNIILLLLTVLMVPGLIVGLIVAMFQAATQINESSLSFIPKLFVTFLVLVFAGPWLLKTLVNYTDSLITNIPYMIG</sequence>
<keyword evidence="3 7" id="KW-1003">Cell membrane</keyword>
<keyword evidence="6 7" id="KW-0472">Membrane</keyword>
<accession>A0A6F8T5Y1</accession>
<dbReference type="GO" id="GO:0009306">
    <property type="term" value="P:protein secretion"/>
    <property type="evidence" value="ECO:0007669"/>
    <property type="project" value="InterPro"/>
</dbReference>
<dbReference type="InterPro" id="IPR006305">
    <property type="entry name" value="FliQ"/>
</dbReference>
<protein>
    <recommendedName>
        <fullName evidence="7">Flagellar biosynthetic protein FliQ</fullName>
    </recommendedName>
</protein>
<evidence type="ECO:0000313" key="9">
    <source>
        <dbReference type="Proteomes" id="UP000502894"/>
    </source>
</evidence>
<keyword evidence="8" id="KW-0969">Cilium</keyword>
<proteinExistence type="inferred from homology"/>